<dbReference type="InterPro" id="IPR013819">
    <property type="entry name" value="LipOase_C"/>
</dbReference>
<protein>
    <recommendedName>
        <fullName evidence="4">Lipoxygenase domain-containing protein</fullName>
    </recommendedName>
</protein>
<dbReference type="Gene3D" id="1.20.245.10">
    <property type="entry name" value="Lipoxygenase-1, Domain 5"/>
    <property type="match status" value="2"/>
</dbReference>
<evidence type="ECO:0000256" key="2">
    <source>
        <dbReference type="ARBA" id="ARBA00022964"/>
    </source>
</evidence>
<proteinExistence type="predicted"/>
<keyword evidence="6" id="KW-1185">Reference proteome</keyword>
<dbReference type="GO" id="GO:0046872">
    <property type="term" value="F:metal ion binding"/>
    <property type="evidence" value="ECO:0007669"/>
    <property type="project" value="UniProtKB-KW"/>
</dbReference>
<dbReference type="Proteomes" id="UP000228934">
    <property type="component" value="Unassembled WGS sequence"/>
</dbReference>
<evidence type="ECO:0000313" key="5">
    <source>
        <dbReference type="EMBL" id="PIO15287.1"/>
    </source>
</evidence>
<keyword evidence="1" id="KW-0479">Metal-binding</keyword>
<evidence type="ECO:0000256" key="1">
    <source>
        <dbReference type="ARBA" id="ARBA00022723"/>
    </source>
</evidence>
<keyword evidence="3" id="KW-0560">Oxidoreductase</keyword>
<organism evidence="5 6">
    <name type="scientific">Aquarana catesbeiana</name>
    <name type="common">American bullfrog</name>
    <name type="synonym">Rana catesbeiana</name>
    <dbReference type="NCBI Taxonomy" id="8400"/>
    <lineage>
        <taxon>Eukaryota</taxon>
        <taxon>Metazoa</taxon>
        <taxon>Chordata</taxon>
        <taxon>Craniata</taxon>
        <taxon>Vertebrata</taxon>
        <taxon>Euteleostomi</taxon>
        <taxon>Amphibia</taxon>
        <taxon>Batrachia</taxon>
        <taxon>Anura</taxon>
        <taxon>Neobatrachia</taxon>
        <taxon>Ranoidea</taxon>
        <taxon>Ranidae</taxon>
        <taxon>Aquarana</taxon>
    </lineage>
</organism>
<dbReference type="PROSITE" id="PS51393">
    <property type="entry name" value="LIPOXYGENASE_3"/>
    <property type="match status" value="1"/>
</dbReference>
<feature type="domain" description="Lipoxygenase" evidence="4">
    <location>
        <begin position="1"/>
        <end position="164"/>
    </location>
</feature>
<dbReference type="EMBL" id="KV976029">
    <property type="protein sequence ID" value="PIO15287.1"/>
    <property type="molecule type" value="Genomic_DNA"/>
</dbReference>
<dbReference type="OrthoDB" id="407298at2759"/>
<dbReference type="InterPro" id="IPR036226">
    <property type="entry name" value="LipOase_C_sf"/>
</dbReference>
<dbReference type="AlphaFoldDB" id="A0A2G9QI99"/>
<gene>
    <name evidence="5" type="ORF">AB205_0195900</name>
</gene>
<evidence type="ECO:0000313" key="6">
    <source>
        <dbReference type="Proteomes" id="UP000228934"/>
    </source>
</evidence>
<dbReference type="SUPFAM" id="SSF48484">
    <property type="entry name" value="Lipoxigenase"/>
    <property type="match status" value="2"/>
</dbReference>
<accession>A0A2G9QI99</accession>
<evidence type="ECO:0000259" key="4">
    <source>
        <dbReference type="PROSITE" id="PS51393"/>
    </source>
</evidence>
<keyword evidence="2" id="KW-0223">Dioxygenase</keyword>
<dbReference type="PANTHER" id="PTHR11771">
    <property type="entry name" value="LIPOXYGENASE"/>
    <property type="match status" value="1"/>
</dbReference>
<evidence type="ECO:0000256" key="3">
    <source>
        <dbReference type="ARBA" id="ARBA00023002"/>
    </source>
</evidence>
<sequence>MPNGPTTMRSPPPTAKGATMQVILKALPDVNTTALGMTTVWTLSNEPSDRVDKQVLQFSTLVLIAWCSHTFLASISLEATAVVIKGLEQGSGSTGIPVDAEHFHKRRLGNYRTIRFTERTPHQFIKEFHVKLAEISKCIQERNKTMHLPYPYLDPSEIENSVSI</sequence>
<dbReference type="InterPro" id="IPR000907">
    <property type="entry name" value="LipOase"/>
</dbReference>
<dbReference type="GO" id="GO:0016702">
    <property type="term" value="F:oxidoreductase activity, acting on single donors with incorporation of molecular oxygen, incorporation of two atoms of oxygen"/>
    <property type="evidence" value="ECO:0007669"/>
    <property type="project" value="InterPro"/>
</dbReference>
<name>A0A2G9QI99_AQUCT</name>
<dbReference type="GO" id="GO:0034440">
    <property type="term" value="P:lipid oxidation"/>
    <property type="evidence" value="ECO:0007669"/>
    <property type="project" value="InterPro"/>
</dbReference>
<reference evidence="6" key="1">
    <citation type="journal article" date="2017" name="Nat. Commun.">
        <title>The North American bullfrog draft genome provides insight into hormonal regulation of long noncoding RNA.</title>
        <authorList>
            <person name="Hammond S.A."/>
            <person name="Warren R.L."/>
            <person name="Vandervalk B.P."/>
            <person name="Kucuk E."/>
            <person name="Khan H."/>
            <person name="Gibb E.A."/>
            <person name="Pandoh P."/>
            <person name="Kirk H."/>
            <person name="Zhao Y."/>
            <person name="Jones M."/>
            <person name="Mungall A.J."/>
            <person name="Coope R."/>
            <person name="Pleasance S."/>
            <person name="Moore R.A."/>
            <person name="Holt R.A."/>
            <person name="Round J.M."/>
            <person name="Ohora S."/>
            <person name="Walle B.V."/>
            <person name="Veldhoen N."/>
            <person name="Helbing C.C."/>
            <person name="Birol I."/>
        </authorList>
    </citation>
    <scope>NUCLEOTIDE SEQUENCE [LARGE SCALE GENOMIC DNA]</scope>
</reference>